<name>F4RQH9_MELLP</name>
<dbReference type="GO" id="GO:0003899">
    <property type="term" value="F:DNA-directed RNA polymerase activity"/>
    <property type="evidence" value="ECO:0007669"/>
    <property type="project" value="InterPro"/>
</dbReference>
<dbReference type="InterPro" id="IPR002755">
    <property type="entry name" value="DNA_primase_S"/>
</dbReference>
<gene>
    <name evidence="2" type="ORF">MELLADRAFT_107513</name>
</gene>
<dbReference type="KEGG" id="mlr:MELLADRAFT_107513"/>
<dbReference type="SUPFAM" id="SSF56747">
    <property type="entry name" value="Prim-pol domain"/>
    <property type="match status" value="1"/>
</dbReference>
<dbReference type="Proteomes" id="UP000001072">
    <property type="component" value="Unassembled WGS sequence"/>
</dbReference>
<dbReference type="eggNOG" id="KOG2851">
    <property type="taxonomic scope" value="Eukaryota"/>
</dbReference>
<evidence type="ECO:0000313" key="2">
    <source>
        <dbReference type="EMBL" id="EGG05300.1"/>
    </source>
</evidence>
<dbReference type="InParanoid" id="F4RQH9"/>
<organism evidence="3">
    <name type="scientific">Melampsora larici-populina (strain 98AG31 / pathotype 3-4-7)</name>
    <name type="common">Poplar leaf rust fungus</name>
    <dbReference type="NCBI Taxonomy" id="747676"/>
    <lineage>
        <taxon>Eukaryota</taxon>
        <taxon>Fungi</taxon>
        <taxon>Dikarya</taxon>
        <taxon>Basidiomycota</taxon>
        <taxon>Pucciniomycotina</taxon>
        <taxon>Pucciniomycetes</taxon>
        <taxon>Pucciniales</taxon>
        <taxon>Melampsoraceae</taxon>
        <taxon>Melampsora</taxon>
    </lineage>
</organism>
<protein>
    <submittedName>
        <fullName evidence="2">Uncharacterized protein</fullName>
    </submittedName>
</protein>
<comment type="similarity">
    <text evidence="1">Belongs to the eukaryotic-type primase small subunit family.</text>
</comment>
<sequence length="213" mass="24485">MSQSLIVPNYAFTHQEGGIHSWVSLTHPIHPAIERSYNILKVYFREIVFVEQDALKDPEKLSTVLQALSESEKLKQISEKLTMAKSMTSFAKWEEIHKTVGQEIKNIDRKANSSFSDQRRSQRLKEALINIQLHCTYRRIDLKVSKNMNHLLKSPFCVNPGTGKVCVPIDPTQIHAFDPEKVPDVRDLLRQLEKVKLNQTGEGPQQSNQPNWE</sequence>
<accession>F4RQH9</accession>
<dbReference type="EMBL" id="GL883113">
    <property type="protein sequence ID" value="EGG05300.1"/>
    <property type="molecule type" value="Genomic_DNA"/>
</dbReference>
<dbReference type="STRING" id="747676.F4RQH9"/>
<dbReference type="HOGENOM" id="CLU_112551_0_0_1"/>
<evidence type="ECO:0000313" key="3">
    <source>
        <dbReference type="Proteomes" id="UP000001072"/>
    </source>
</evidence>
<dbReference type="Gene3D" id="3.90.920.10">
    <property type="entry name" value="DNA primase, PRIM domain"/>
    <property type="match status" value="1"/>
</dbReference>
<dbReference type="VEuPathDB" id="FungiDB:MELLADRAFT_107513"/>
<evidence type="ECO:0000256" key="1">
    <source>
        <dbReference type="ARBA" id="ARBA00009762"/>
    </source>
</evidence>
<dbReference type="GeneID" id="18923193"/>
<dbReference type="AlphaFoldDB" id="F4RQH9"/>
<dbReference type="OrthoDB" id="19606at2759"/>
<dbReference type="Pfam" id="PF01896">
    <property type="entry name" value="DNA_primase_S"/>
    <property type="match status" value="1"/>
</dbReference>
<dbReference type="GO" id="GO:0006269">
    <property type="term" value="P:DNA replication, synthesis of primer"/>
    <property type="evidence" value="ECO:0007669"/>
    <property type="project" value="InterPro"/>
</dbReference>
<proteinExistence type="inferred from homology"/>
<reference evidence="3" key="1">
    <citation type="journal article" date="2011" name="Proc. Natl. Acad. Sci. U.S.A.">
        <title>Obligate biotrophy features unraveled by the genomic analysis of rust fungi.</title>
        <authorList>
            <person name="Duplessis S."/>
            <person name="Cuomo C.A."/>
            <person name="Lin Y.-C."/>
            <person name="Aerts A."/>
            <person name="Tisserant E."/>
            <person name="Veneault-Fourrey C."/>
            <person name="Joly D.L."/>
            <person name="Hacquard S."/>
            <person name="Amselem J."/>
            <person name="Cantarel B.L."/>
            <person name="Chiu R."/>
            <person name="Coutinho P.M."/>
            <person name="Feau N."/>
            <person name="Field M."/>
            <person name="Frey P."/>
            <person name="Gelhaye E."/>
            <person name="Goldberg J."/>
            <person name="Grabherr M.G."/>
            <person name="Kodira C.D."/>
            <person name="Kohler A."/>
            <person name="Kuees U."/>
            <person name="Lindquist E.A."/>
            <person name="Lucas S.M."/>
            <person name="Mago R."/>
            <person name="Mauceli E."/>
            <person name="Morin E."/>
            <person name="Murat C."/>
            <person name="Pangilinan J.L."/>
            <person name="Park R."/>
            <person name="Pearson M."/>
            <person name="Quesneville H."/>
            <person name="Rouhier N."/>
            <person name="Sakthikumar S."/>
            <person name="Salamov A.A."/>
            <person name="Schmutz J."/>
            <person name="Selles B."/>
            <person name="Shapiro H."/>
            <person name="Tanguay P."/>
            <person name="Tuskan G.A."/>
            <person name="Henrissat B."/>
            <person name="Van de Peer Y."/>
            <person name="Rouze P."/>
            <person name="Ellis J.G."/>
            <person name="Dodds P.N."/>
            <person name="Schein J.E."/>
            <person name="Zhong S."/>
            <person name="Hamelin R.C."/>
            <person name="Grigoriev I.V."/>
            <person name="Szabo L.J."/>
            <person name="Martin F."/>
        </authorList>
    </citation>
    <scope>NUCLEOTIDE SEQUENCE [LARGE SCALE GENOMIC DNA]</scope>
    <source>
        <strain evidence="3">98AG31 / pathotype 3-4-7</strain>
    </source>
</reference>
<dbReference type="PANTHER" id="PTHR10536">
    <property type="entry name" value="DNA PRIMASE SMALL SUBUNIT"/>
    <property type="match status" value="1"/>
</dbReference>
<dbReference type="RefSeq" id="XP_007411222.1">
    <property type="nucleotide sequence ID" value="XM_007411160.1"/>
</dbReference>
<keyword evidence="3" id="KW-1185">Reference proteome</keyword>